<dbReference type="Gene3D" id="3.40.50.150">
    <property type="entry name" value="Vaccinia Virus protein VP39"/>
    <property type="match status" value="1"/>
</dbReference>
<evidence type="ECO:0000313" key="1">
    <source>
        <dbReference type="EMBL" id="QDU11416.1"/>
    </source>
</evidence>
<sequence length="175" mass="19863">MTIIPEDIQGWMTTTELRWLQQRADKCHVIIEIGVWKGRSTLALSEHCHGIVYGIDPYITAVSDQRSDIIIAAQNNLQQPIKQGKCFLIEATSKQALPLMEKLLWSRKADMVFIDGDHTTDAVSYDIEQYRKLIRRGGILSGHDRDYVGVQTALQSLLPDYKNGAGSIWYTEVQE</sequence>
<dbReference type="Pfam" id="PF13578">
    <property type="entry name" value="Methyltransf_24"/>
    <property type="match status" value="1"/>
</dbReference>
<dbReference type="GO" id="GO:0032259">
    <property type="term" value="P:methylation"/>
    <property type="evidence" value="ECO:0007669"/>
    <property type="project" value="UniProtKB-KW"/>
</dbReference>
<dbReference type="AlphaFoldDB" id="A0A517X1N2"/>
<protein>
    <submittedName>
        <fullName evidence="1">Methyltransferase domain protein</fullName>
    </submittedName>
</protein>
<organism evidence="1 2">
    <name type="scientific">Gimesia aquarii</name>
    <dbReference type="NCBI Taxonomy" id="2527964"/>
    <lineage>
        <taxon>Bacteria</taxon>
        <taxon>Pseudomonadati</taxon>
        <taxon>Planctomycetota</taxon>
        <taxon>Planctomycetia</taxon>
        <taxon>Planctomycetales</taxon>
        <taxon>Planctomycetaceae</taxon>
        <taxon>Gimesia</taxon>
    </lineage>
</organism>
<dbReference type="InterPro" id="IPR029063">
    <property type="entry name" value="SAM-dependent_MTases_sf"/>
</dbReference>
<dbReference type="OrthoDB" id="240750at2"/>
<dbReference type="SUPFAM" id="SSF53335">
    <property type="entry name" value="S-adenosyl-L-methionine-dependent methyltransferases"/>
    <property type="match status" value="1"/>
</dbReference>
<dbReference type="EMBL" id="CP037422">
    <property type="protein sequence ID" value="QDU11416.1"/>
    <property type="molecule type" value="Genomic_DNA"/>
</dbReference>
<accession>A0A517X1N2</accession>
<gene>
    <name evidence="1" type="ORF">V202x_48380</name>
</gene>
<dbReference type="GO" id="GO:0008168">
    <property type="term" value="F:methyltransferase activity"/>
    <property type="evidence" value="ECO:0007669"/>
    <property type="project" value="UniProtKB-KW"/>
</dbReference>
<keyword evidence="1" id="KW-0489">Methyltransferase</keyword>
<dbReference type="Proteomes" id="UP000318384">
    <property type="component" value="Chromosome"/>
</dbReference>
<proteinExistence type="predicted"/>
<keyword evidence="1" id="KW-0808">Transferase</keyword>
<reference evidence="1 2" key="1">
    <citation type="submission" date="2019-03" db="EMBL/GenBank/DDBJ databases">
        <title>Deep-cultivation of Planctomycetes and their phenomic and genomic characterization uncovers novel biology.</title>
        <authorList>
            <person name="Wiegand S."/>
            <person name="Jogler M."/>
            <person name="Boedeker C."/>
            <person name="Pinto D."/>
            <person name="Vollmers J."/>
            <person name="Rivas-Marin E."/>
            <person name="Kohn T."/>
            <person name="Peeters S.H."/>
            <person name="Heuer A."/>
            <person name="Rast P."/>
            <person name="Oberbeckmann S."/>
            <person name="Bunk B."/>
            <person name="Jeske O."/>
            <person name="Meyerdierks A."/>
            <person name="Storesund J.E."/>
            <person name="Kallscheuer N."/>
            <person name="Luecker S."/>
            <person name="Lage O.M."/>
            <person name="Pohl T."/>
            <person name="Merkel B.J."/>
            <person name="Hornburger P."/>
            <person name="Mueller R.-W."/>
            <person name="Bruemmer F."/>
            <person name="Labrenz M."/>
            <person name="Spormann A.M."/>
            <person name="Op den Camp H."/>
            <person name="Overmann J."/>
            <person name="Amann R."/>
            <person name="Jetten M.S.M."/>
            <person name="Mascher T."/>
            <person name="Medema M.H."/>
            <person name="Devos D.P."/>
            <person name="Kaster A.-K."/>
            <person name="Ovreas L."/>
            <person name="Rohde M."/>
            <person name="Galperin M.Y."/>
            <person name="Jogler C."/>
        </authorList>
    </citation>
    <scope>NUCLEOTIDE SEQUENCE [LARGE SCALE GENOMIC DNA]</scope>
    <source>
        <strain evidence="1 2">V202</strain>
    </source>
</reference>
<name>A0A517X1N2_9PLAN</name>
<keyword evidence="2" id="KW-1185">Reference proteome</keyword>
<dbReference type="RefSeq" id="WP_145179209.1">
    <property type="nucleotide sequence ID" value="NZ_CP037422.1"/>
</dbReference>
<evidence type="ECO:0000313" key="2">
    <source>
        <dbReference type="Proteomes" id="UP000318384"/>
    </source>
</evidence>